<protein>
    <submittedName>
        <fullName evidence="1">Uncharacterized protein</fullName>
    </submittedName>
</protein>
<evidence type="ECO:0000313" key="2">
    <source>
        <dbReference type="Proteomes" id="UP000092154"/>
    </source>
</evidence>
<dbReference type="OrthoDB" id="6339427at2759"/>
<dbReference type="EMBL" id="KV449613">
    <property type="protein sequence ID" value="OAX31079.1"/>
    <property type="molecule type" value="Genomic_DNA"/>
</dbReference>
<sequence length="109" mass="12834">MISDRPSFDDHLYCIVRNMLGERSMAARRTLWSESSRHRYIALSLDCDKLGWQFSHRLYIPLPDSKNYTSRRIWFLRRAVSIGNLGWQFCLFCLPETAGLSLEEVQSVF</sequence>
<name>A0A1B7MEP9_9AGAM</name>
<accession>A0A1B7MEP9</accession>
<evidence type="ECO:0000313" key="1">
    <source>
        <dbReference type="EMBL" id="OAX31079.1"/>
    </source>
</evidence>
<organism evidence="1 2">
    <name type="scientific">Rhizopogon vinicolor AM-OR11-026</name>
    <dbReference type="NCBI Taxonomy" id="1314800"/>
    <lineage>
        <taxon>Eukaryota</taxon>
        <taxon>Fungi</taxon>
        <taxon>Dikarya</taxon>
        <taxon>Basidiomycota</taxon>
        <taxon>Agaricomycotina</taxon>
        <taxon>Agaricomycetes</taxon>
        <taxon>Agaricomycetidae</taxon>
        <taxon>Boletales</taxon>
        <taxon>Suillineae</taxon>
        <taxon>Rhizopogonaceae</taxon>
        <taxon>Rhizopogon</taxon>
    </lineage>
</organism>
<dbReference type="InterPro" id="IPR036259">
    <property type="entry name" value="MFS_trans_sf"/>
</dbReference>
<dbReference type="AlphaFoldDB" id="A0A1B7MEP9"/>
<proteinExistence type="predicted"/>
<reference evidence="1 2" key="1">
    <citation type="submission" date="2016-06" db="EMBL/GenBank/DDBJ databases">
        <title>Comparative genomics of the ectomycorrhizal sister species Rhizopogon vinicolor and Rhizopogon vesiculosus (Basidiomycota: Boletales) reveals a divergence of the mating type B locus.</title>
        <authorList>
            <consortium name="DOE Joint Genome Institute"/>
            <person name="Mujic A.B."/>
            <person name="Kuo A."/>
            <person name="Tritt A."/>
            <person name="Lipzen A."/>
            <person name="Chen C."/>
            <person name="Johnson J."/>
            <person name="Sharma A."/>
            <person name="Barry K."/>
            <person name="Grigoriev I.V."/>
            <person name="Spatafora J.W."/>
        </authorList>
    </citation>
    <scope>NUCLEOTIDE SEQUENCE [LARGE SCALE GENOMIC DNA]</scope>
    <source>
        <strain evidence="1 2">AM-OR11-026</strain>
    </source>
</reference>
<keyword evidence="2" id="KW-1185">Reference proteome</keyword>
<gene>
    <name evidence="1" type="ORF">K503DRAFT_122536</name>
</gene>
<dbReference type="Gene3D" id="1.20.1250.20">
    <property type="entry name" value="MFS general substrate transporter like domains"/>
    <property type="match status" value="1"/>
</dbReference>
<dbReference type="InParanoid" id="A0A1B7MEP9"/>
<dbReference type="Proteomes" id="UP000092154">
    <property type="component" value="Unassembled WGS sequence"/>
</dbReference>